<keyword evidence="1" id="KW-0547">Nucleotide-binding</keyword>
<dbReference type="InterPro" id="IPR025662">
    <property type="entry name" value="Sigma_54_int_dom_ATP-bd_1"/>
</dbReference>
<dbReference type="SMART" id="SM00382">
    <property type="entry name" value="AAA"/>
    <property type="match status" value="1"/>
</dbReference>
<dbReference type="PROSITE" id="PS00675">
    <property type="entry name" value="SIGMA54_INTERACT_1"/>
    <property type="match status" value="1"/>
</dbReference>
<evidence type="ECO:0000256" key="2">
    <source>
        <dbReference type="ARBA" id="ARBA00022840"/>
    </source>
</evidence>
<dbReference type="Pfam" id="PF25601">
    <property type="entry name" value="AAA_lid_14"/>
    <property type="match status" value="1"/>
</dbReference>
<feature type="domain" description="Sigma-54 factor interaction" evidence="6">
    <location>
        <begin position="143"/>
        <end position="372"/>
    </location>
</feature>
<evidence type="ECO:0000256" key="1">
    <source>
        <dbReference type="ARBA" id="ARBA00022741"/>
    </source>
</evidence>
<dbReference type="InterPro" id="IPR001789">
    <property type="entry name" value="Sig_transdc_resp-reg_receiver"/>
</dbReference>
<dbReference type="PROSITE" id="PS50110">
    <property type="entry name" value="RESPONSE_REGULATORY"/>
    <property type="match status" value="1"/>
</dbReference>
<evidence type="ECO:0000256" key="4">
    <source>
        <dbReference type="ARBA" id="ARBA00023163"/>
    </source>
</evidence>
<dbReference type="InterPro" id="IPR025943">
    <property type="entry name" value="Sigma_54_int_dom_ATP-bd_2"/>
</dbReference>
<dbReference type="EMBL" id="JAKLTR010000007">
    <property type="protein sequence ID" value="MCG2615038.1"/>
    <property type="molecule type" value="Genomic_DNA"/>
</dbReference>
<dbReference type="Gene3D" id="1.10.8.60">
    <property type="match status" value="1"/>
</dbReference>
<dbReference type="CDD" id="cd00009">
    <property type="entry name" value="AAA"/>
    <property type="match status" value="1"/>
</dbReference>
<dbReference type="Gene3D" id="3.40.50.300">
    <property type="entry name" value="P-loop containing nucleotide triphosphate hydrolases"/>
    <property type="match status" value="1"/>
</dbReference>
<keyword evidence="2" id="KW-0067">ATP-binding</keyword>
<dbReference type="Pfam" id="PF00072">
    <property type="entry name" value="Response_reg"/>
    <property type="match status" value="1"/>
</dbReference>
<keyword evidence="4" id="KW-0804">Transcription</keyword>
<feature type="modified residue" description="4-aspartylphosphate" evidence="5">
    <location>
        <position position="54"/>
    </location>
</feature>
<dbReference type="PANTHER" id="PTHR32071:SF121">
    <property type="entry name" value="SIGMA L-DEPENDENT TRANSCRIPTIONAL REGULATOR YQIR-RELATED"/>
    <property type="match status" value="1"/>
</dbReference>
<dbReference type="InterPro" id="IPR002078">
    <property type="entry name" value="Sigma_54_int"/>
</dbReference>
<comment type="caution">
    <text evidence="8">The sequence shown here is derived from an EMBL/GenBank/DDBJ whole genome shotgun (WGS) entry which is preliminary data.</text>
</comment>
<proteinExistence type="predicted"/>
<dbReference type="PRINTS" id="PR01590">
    <property type="entry name" value="HTHFIS"/>
</dbReference>
<dbReference type="SUPFAM" id="SSF46689">
    <property type="entry name" value="Homeodomain-like"/>
    <property type="match status" value="1"/>
</dbReference>
<keyword evidence="3" id="KW-0805">Transcription regulation</keyword>
<name>A0ABS9KRS5_9BACT</name>
<dbReference type="PROSITE" id="PS00676">
    <property type="entry name" value="SIGMA54_INTERACT_2"/>
    <property type="match status" value="1"/>
</dbReference>
<dbReference type="Pfam" id="PF00158">
    <property type="entry name" value="Sigma54_activat"/>
    <property type="match status" value="1"/>
</dbReference>
<evidence type="ECO:0000313" key="8">
    <source>
        <dbReference type="EMBL" id="MCG2615038.1"/>
    </source>
</evidence>
<dbReference type="InterPro" id="IPR011006">
    <property type="entry name" value="CheY-like_superfamily"/>
</dbReference>
<dbReference type="Proteomes" id="UP001165367">
    <property type="component" value="Unassembled WGS sequence"/>
</dbReference>
<dbReference type="Pfam" id="PF02954">
    <property type="entry name" value="HTH_8"/>
    <property type="match status" value="1"/>
</dbReference>
<dbReference type="InterPro" id="IPR027417">
    <property type="entry name" value="P-loop_NTPase"/>
</dbReference>
<evidence type="ECO:0000259" key="6">
    <source>
        <dbReference type="PROSITE" id="PS50045"/>
    </source>
</evidence>
<organism evidence="8 9">
    <name type="scientific">Terrimonas ginsenosidimutans</name>
    <dbReference type="NCBI Taxonomy" id="2908004"/>
    <lineage>
        <taxon>Bacteria</taxon>
        <taxon>Pseudomonadati</taxon>
        <taxon>Bacteroidota</taxon>
        <taxon>Chitinophagia</taxon>
        <taxon>Chitinophagales</taxon>
        <taxon>Chitinophagaceae</taxon>
        <taxon>Terrimonas</taxon>
    </lineage>
</organism>
<accession>A0ABS9KRS5</accession>
<dbReference type="RefSeq" id="WP_237872016.1">
    <property type="nucleotide sequence ID" value="NZ_JAKLTR010000007.1"/>
</dbReference>
<reference evidence="8" key="1">
    <citation type="submission" date="2022-01" db="EMBL/GenBank/DDBJ databases">
        <authorList>
            <person name="Jo J.-H."/>
            <person name="Im W.-T."/>
        </authorList>
    </citation>
    <scope>NUCLEOTIDE SEQUENCE</scope>
    <source>
        <strain evidence="8">NA20</strain>
    </source>
</reference>
<dbReference type="InterPro" id="IPR002197">
    <property type="entry name" value="HTH_Fis"/>
</dbReference>
<gene>
    <name evidence="8" type="ORF">LZZ85_12135</name>
</gene>
<evidence type="ECO:0000313" key="9">
    <source>
        <dbReference type="Proteomes" id="UP001165367"/>
    </source>
</evidence>
<dbReference type="CDD" id="cd00156">
    <property type="entry name" value="REC"/>
    <property type="match status" value="1"/>
</dbReference>
<dbReference type="Gene3D" id="3.40.50.2300">
    <property type="match status" value="1"/>
</dbReference>
<dbReference type="SUPFAM" id="SSF52540">
    <property type="entry name" value="P-loop containing nucleoside triphosphate hydrolases"/>
    <property type="match status" value="1"/>
</dbReference>
<dbReference type="SUPFAM" id="SSF52172">
    <property type="entry name" value="CheY-like"/>
    <property type="match status" value="1"/>
</dbReference>
<sequence length="449" mass="49665">MTTGKILIIDDEEQLRKLLSRIISLEGFTVSETGTLKDGMNLLHRQSVDVILCDVRLPDGNGVDFVKTVKASYPSIEIILLTAYGNIADGVKAIKNGAFDYITKGDDNDRIIPLLHQAVDQAVHSKKTAIKISQASVVDFGSIIGESPAIKNAVKLAQRIAPNDATVLLLGETGSGKEVFASAIHENSLRKGKAMVAINCSAFNKELLEGELFGHKAGAYTGAMKDKKGLVEVADGGTLFLDEIGEMNIDLQAKMLRVLENGEYIKLGDTRVSKTNIRIIAATNRNLEKEIEQGHFRSDLYYRLNVFTIDLPSLQERKDDIPLLVKYFLDRFSEKANKEPVLVSRSAMQLLQNYSWKGNIRELKNVLERAVILVDGSEILPEHLPYDIQKQNAAPHPELSLAAVEKQHIQKILVHTNGNKARAARLLEIGLATLYRKMEEYAIPSVLSK</sequence>
<evidence type="ECO:0000256" key="3">
    <source>
        <dbReference type="ARBA" id="ARBA00023015"/>
    </source>
</evidence>
<dbReference type="PROSITE" id="PS50045">
    <property type="entry name" value="SIGMA54_INTERACT_4"/>
    <property type="match status" value="1"/>
</dbReference>
<dbReference type="SMART" id="SM00448">
    <property type="entry name" value="REC"/>
    <property type="match status" value="1"/>
</dbReference>
<dbReference type="InterPro" id="IPR009057">
    <property type="entry name" value="Homeodomain-like_sf"/>
</dbReference>
<evidence type="ECO:0000256" key="5">
    <source>
        <dbReference type="PROSITE-ProRule" id="PRU00169"/>
    </source>
</evidence>
<feature type="domain" description="Response regulatory" evidence="7">
    <location>
        <begin position="5"/>
        <end position="119"/>
    </location>
</feature>
<keyword evidence="9" id="KW-1185">Reference proteome</keyword>
<evidence type="ECO:0000259" key="7">
    <source>
        <dbReference type="PROSITE" id="PS50110"/>
    </source>
</evidence>
<dbReference type="PANTHER" id="PTHR32071">
    <property type="entry name" value="TRANSCRIPTIONAL REGULATORY PROTEIN"/>
    <property type="match status" value="1"/>
</dbReference>
<keyword evidence="5" id="KW-0597">Phosphoprotein</keyword>
<protein>
    <submittedName>
        <fullName evidence="8">Sigma-54 dependent transcriptional regulator</fullName>
    </submittedName>
</protein>
<dbReference type="Gene3D" id="1.10.10.60">
    <property type="entry name" value="Homeodomain-like"/>
    <property type="match status" value="1"/>
</dbReference>
<dbReference type="InterPro" id="IPR003593">
    <property type="entry name" value="AAA+_ATPase"/>
</dbReference>
<dbReference type="InterPro" id="IPR058031">
    <property type="entry name" value="AAA_lid_NorR"/>
</dbReference>